<dbReference type="PANTHER" id="PTHR32305">
    <property type="match status" value="1"/>
</dbReference>
<dbReference type="InterPro" id="IPR022385">
    <property type="entry name" value="Rhs_assc_core"/>
</dbReference>
<keyword evidence="6" id="KW-1185">Reference proteome</keyword>
<gene>
    <name evidence="5" type="ORF">H9659_01465</name>
</gene>
<dbReference type="NCBIfam" id="TIGR01643">
    <property type="entry name" value="YD_repeat_2x"/>
    <property type="match status" value="3"/>
</dbReference>
<dbReference type="RefSeq" id="WP_039041560.1">
    <property type="nucleotide sequence ID" value="NZ_JACSQY010000001.1"/>
</dbReference>
<dbReference type="InterPro" id="IPR050708">
    <property type="entry name" value="T6SS_VgrG/RHS"/>
</dbReference>
<dbReference type="InterPro" id="IPR006530">
    <property type="entry name" value="YD"/>
</dbReference>
<comment type="caution">
    <text evidence="5">The sequence shown here is derived from an EMBL/GenBank/DDBJ whole genome shotgun (WGS) entry which is preliminary data.</text>
</comment>
<evidence type="ECO:0000259" key="3">
    <source>
        <dbReference type="Pfam" id="PF20148"/>
    </source>
</evidence>
<feature type="domain" description="Teneurin-like YD-shell" evidence="4">
    <location>
        <begin position="1223"/>
        <end position="1496"/>
    </location>
</feature>
<dbReference type="Pfam" id="PF25023">
    <property type="entry name" value="TEN_YD-shell"/>
    <property type="match status" value="1"/>
</dbReference>
<evidence type="ECO:0000256" key="2">
    <source>
        <dbReference type="SAM" id="SignalP"/>
    </source>
</evidence>
<evidence type="ECO:0000313" key="6">
    <source>
        <dbReference type="Proteomes" id="UP000659496"/>
    </source>
</evidence>
<evidence type="ECO:0000313" key="5">
    <source>
        <dbReference type="EMBL" id="MBD7906999.1"/>
    </source>
</evidence>
<feature type="signal peptide" evidence="2">
    <location>
        <begin position="1"/>
        <end position="34"/>
    </location>
</feature>
<name>A0ABR8PFY3_9BACL</name>
<feature type="domain" description="DUF6531" evidence="3">
    <location>
        <begin position="521"/>
        <end position="595"/>
    </location>
</feature>
<dbReference type="NCBIfam" id="NF033679">
    <property type="entry name" value="DNRLRE_dom"/>
    <property type="match status" value="1"/>
</dbReference>
<dbReference type="EMBL" id="JACSQY010000001">
    <property type="protein sequence ID" value="MBD7906999.1"/>
    <property type="molecule type" value="Genomic_DNA"/>
</dbReference>
<keyword evidence="2" id="KW-0732">Signal</keyword>
<dbReference type="Proteomes" id="UP000659496">
    <property type="component" value="Unassembled WGS sequence"/>
</dbReference>
<sequence>MRKKLKKRGHKWLSSLIVLAMLMSYAPFSEFAFAYGETNSEDNYQTKLKDKQSKKEVIEKRTENSKTFLNADGTYTAQISQIPLHFKNGKNEWEEINNELVTDSSKNVYQNKANAFTVEFDQKQTPDTPYIQIKEEQHLAELQLEPLEHTKEEPASVKGIVAEDSITYPDVYKNIDIKYTVGADRIKEDIIYNEKPQKGFPERFTYKMNLEGMVVKEVGDTLYLYSKDTNEQLYYFEAPYMYDSYIPKEFKEATEIESIPEESISYNVELKHEIINNELFLYLIPNKEWLEEPNRSYPITIDPTIVRLQSTPYVEDTNLRSGFSTQTGGNDLELGGGTSSNNTLRSLLKFDLSSIPKSTTILSSSLNLWFSSTNNSAPIDISLFKLTTDWEENQASWTYSKTIPSTAWTNKGGDYVTSNKLSTVRNLTSPSSLDNEMKKWDFPIHIIQEWKNKPETNFGFLLKSDNEATNIYKKFVASENTVNQKYKPLLVITYRTNARLGLEEYWPYTSYPLIGGTSYSNLTTGNNIIQYNDFSIMGRGEFNFSFARTYNSKSSEQSVMGRGWTFTGNEKLFLNIKGTANIINYQDEDGTDHEFNYDGPTATYYSGPGRYESIKKTGTDFYTLKDTDGIETFFKIRESNQDTVVKIAYIENQIDRHGNKINYGYDSSNRLITISTDLGNNLNKLLRFTYNSDGYIETATYEGIKFTYMYNSDGTVKNVDELKDITTGTSIKSSFEYEDGMISAVIDPNGRRTDYNYENGFLVKVQEPQEINGVKDPLDRPGTEYSLDTKNKIAKVKDPNGYQTTYYTNDNYVVERKVDDAGLETIYTLNANYDVLTEKKAGLLTKNTYDTNGNLLSTTDPEGNIQRFKYTTYNNIEVEIDSNNKTITRTYYKNGDLKTLEITDAIADNGRLITTYNYNVYGDLESVIYPNGTKDTILIDYVSSIKTTKSTDDFGSTSILKTDLKGNLLQTKNGPKEPFSYSYNLRGEIEKVIDPMFGETGYQYDSNGNIRNIINAKNFVTKYEYNGQNLLTKETNSINKITNYKYDANSNLIEVILPNNQIIRSSYDNLNRITNIYSNGIPSWKYSYEGDRLSSIYRGTTISKQFLYYDNDSIKSIQEGNNLLEYSYLGDEYNSQLKYTVGSNPSTTLEFIPDDVYRTKELKRNNSTAASFQYNQDGSPKMISYPNGSSISMGYDRNRLINYTIKNNDGNTVDTYIYEYDEIHSIKKIHSNAGTTIYDYDEQNQLISEQLTNGTVISYKYDKAGNRETKQTTKNGTTTTVVYNYNADNQIIKAEDQEYQYDEIGNLKWDGKRSYRFNNFNELEEIKDLSGKTIATYTYDEEGKRISSNTADGQIYYIYDGDKVLYETDGNNQLLREYMYDDNGNPLTMSYKGQTYYYLFNQHGDVIALTDKSGAVVASYTYDAWGNILSQNGIMATINPYRYSGYRFDEGTNLYYLVARYYNSDTGSFLSRDPVQGDLQNPVTLNGYNYADNNPVMLSDSDGENPLIIVLIYVGGRQVVKKVAKSLLKKSMKDATKALKNQMKKKSLGRGSTGRTTPNNLEEQLAMKEILSNPLKGAKEVVGKKKMNDKRWPGSEGWVKMQRTIKTGKKGTINIHFNYNIKTGKFDDFKFK</sequence>
<dbReference type="InterPro" id="IPR045351">
    <property type="entry name" value="DUF6531"/>
</dbReference>
<proteinExistence type="predicted"/>
<evidence type="ECO:0000256" key="1">
    <source>
        <dbReference type="ARBA" id="ARBA00022737"/>
    </source>
</evidence>
<dbReference type="Pfam" id="PF20148">
    <property type="entry name" value="DUF6531"/>
    <property type="match status" value="1"/>
</dbReference>
<keyword evidence="1" id="KW-0677">Repeat</keyword>
<dbReference type="Gene3D" id="2.180.10.10">
    <property type="entry name" value="RHS repeat-associated core"/>
    <property type="match status" value="3"/>
</dbReference>
<reference evidence="5 6" key="1">
    <citation type="submission" date="2020-08" db="EMBL/GenBank/DDBJ databases">
        <title>A Genomic Blueprint of the Chicken Gut Microbiome.</title>
        <authorList>
            <person name="Gilroy R."/>
            <person name="Ravi A."/>
            <person name="Getino M."/>
            <person name="Pursley I."/>
            <person name="Horton D.L."/>
            <person name="Alikhan N.-F."/>
            <person name="Baker D."/>
            <person name="Gharbi K."/>
            <person name="Hall N."/>
            <person name="Watson M."/>
            <person name="Adriaenssens E.M."/>
            <person name="Foster-Nyarko E."/>
            <person name="Jarju S."/>
            <person name="Secka A."/>
            <person name="Antonio M."/>
            <person name="Oren A."/>
            <person name="Chaudhuri R."/>
            <person name="La Ragione R.M."/>
            <person name="Hildebrand F."/>
            <person name="Pallen M.J."/>
        </authorList>
    </citation>
    <scope>NUCLEOTIDE SEQUENCE [LARGE SCALE GENOMIC DNA]</scope>
    <source>
        <strain evidence="5 6">Sa3CUA8</strain>
    </source>
</reference>
<evidence type="ECO:0000259" key="4">
    <source>
        <dbReference type="Pfam" id="PF25023"/>
    </source>
</evidence>
<feature type="chain" id="PRO_5045878519" evidence="2">
    <location>
        <begin position="35"/>
        <end position="1632"/>
    </location>
</feature>
<protein>
    <submittedName>
        <fullName evidence="5">DNRLRE domain-containing protein</fullName>
    </submittedName>
</protein>
<accession>A0ABR8PFY3</accession>
<organism evidence="5 6">
    <name type="scientific">Sporosarcina gallistercoris</name>
    <dbReference type="NCBI Taxonomy" id="2762245"/>
    <lineage>
        <taxon>Bacteria</taxon>
        <taxon>Bacillati</taxon>
        <taxon>Bacillota</taxon>
        <taxon>Bacilli</taxon>
        <taxon>Bacillales</taxon>
        <taxon>Caryophanaceae</taxon>
        <taxon>Sporosarcina</taxon>
    </lineage>
</organism>
<dbReference type="NCBIfam" id="TIGR03696">
    <property type="entry name" value="Rhs_assc_core"/>
    <property type="match status" value="1"/>
</dbReference>
<dbReference type="PANTHER" id="PTHR32305:SF17">
    <property type="entry name" value="TRNA NUCLEASE WAPA"/>
    <property type="match status" value="1"/>
</dbReference>
<dbReference type="InterPro" id="IPR056823">
    <property type="entry name" value="TEN-like_YD-shell"/>
</dbReference>